<dbReference type="CTD" id="7381"/>
<comment type="subunit">
    <text evidence="11">Component of the ubiquinol-cytochrome c oxidoreductase (cytochrome b-c1 complex, complex III, CIII), a multisubunit enzyme composed of 11 subunits. The complex is composed of 3 respiratory subunits cytochrome b, cytochrome c1 and Rieske protein UQCRFS1, 2 core protein subunits UQCRC1/QCR1 and UQCRC2/QCR2, and 6 low-molecular weight protein subunits UQCRH/QCR6, UQCRB/QCR7, UQCRQ/QCR8, UQCR10/QCR9, UQCR11/QCR10 and subunit 9, the cleavage product of Rieske protein UQCRFS1. The complex exists as an obligatory dimer and forms supercomplexes (SCs) in the inner mitochondrial membrane with NADH-ubiquinone oxidoreductase (complex I, CI) and cytochrome c oxidase (complex IV, CIV), resulting in different assemblies (supercomplex SCI(1)III(2)IV(1) and megacomplex MCI(2)III(2)IV(2)).</text>
</comment>
<evidence type="ECO:0000256" key="4">
    <source>
        <dbReference type="ARBA" id="ARBA00022448"/>
    </source>
</evidence>
<keyword evidence="8 12" id="KW-0496">Mitochondrion</keyword>
<sequence>MVLTQNTPRSVSVQNMAARAPVQTGKFLLGFRKWYYNLCGFNKYGLMSDDTIDENSDVKEALKRLPENVYNDRTFRIKRALDLAMKHQILPKDQWTKYEEDFPYLSPYVDEVVRERKEREEWTKK</sequence>
<evidence type="ECO:0000313" key="14">
    <source>
        <dbReference type="RefSeq" id="XP_029022521.1"/>
    </source>
</evidence>
<evidence type="ECO:0000256" key="2">
    <source>
        <dbReference type="ARBA" id="ARBA00008554"/>
    </source>
</evidence>
<dbReference type="GO" id="GO:0005743">
    <property type="term" value="C:mitochondrial inner membrane"/>
    <property type="evidence" value="ECO:0007669"/>
    <property type="project" value="UniProtKB-SubCell"/>
</dbReference>
<evidence type="ECO:0000256" key="1">
    <source>
        <dbReference type="ARBA" id="ARBA00004443"/>
    </source>
</evidence>
<evidence type="ECO:0000256" key="11">
    <source>
        <dbReference type="ARBA" id="ARBA00046393"/>
    </source>
</evidence>
<comment type="function">
    <text evidence="12">Component of the ubiquinol-cytochrome c oxidoreductase, a multisubunit transmembrane complex that is part of the mitochondrial electron transport chain which drives oxidative phosphorylation.</text>
</comment>
<proteinExistence type="inferred from homology"/>
<evidence type="ECO:0000256" key="9">
    <source>
        <dbReference type="ARBA" id="ARBA00023136"/>
    </source>
</evidence>
<accession>A0A6P7NRJ6</accession>
<dbReference type="InParanoid" id="A0A6P7NRJ6"/>
<dbReference type="PANTHER" id="PTHR12022">
    <property type="entry name" value="UBIQUINOL-CYTOCHROME C REDUCTASE COMPLEX 14 KD PROTEIN"/>
    <property type="match status" value="1"/>
</dbReference>
<dbReference type="KEGG" id="bspl:114865515"/>
<dbReference type="PIRSF" id="PIRSF000022">
    <property type="entry name" value="Bc1_14K"/>
    <property type="match status" value="1"/>
</dbReference>
<dbReference type="AlphaFoldDB" id="A0A6P7NRJ6"/>
<name>A0A6P7NRJ6_BETSP</name>
<dbReference type="Gene3D" id="1.10.1090.10">
    <property type="entry name" value="Cytochrome b-c1 complex subunit 7"/>
    <property type="match status" value="1"/>
</dbReference>
<keyword evidence="5 12" id="KW-0679">Respiratory chain</keyword>
<comment type="similarity">
    <text evidence="2 12">Belongs to the UQCRB/QCR7 family.</text>
</comment>
<organism evidence="13 14">
    <name type="scientific">Betta splendens</name>
    <name type="common">Siamese fighting fish</name>
    <dbReference type="NCBI Taxonomy" id="158456"/>
    <lineage>
        <taxon>Eukaryota</taxon>
        <taxon>Metazoa</taxon>
        <taxon>Chordata</taxon>
        <taxon>Craniata</taxon>
        <taxon>Vertebrata</taxon>
        <taxon>Euteleostomi</taxon>
        <taxon>Actinopterygii</taxon>
        <taxon>Neopterygii</taxon>
        <taxon>Teleostei</taxon>
        <taxon>Neoteleostei</taxon>
        <taxon>Acanthomorphata</taxon>
        <taxon>Anabantaria</taxon>
        <taxon>Anabantiformes</taxon>
        <taxon>Anabantoidei</taxon>
        <taxon>Osphronemidae</taxon>
        <taxon>Betta</taxon>
    </lineage>
</organism>
<dbReference type="FunCoup" id="A0A6P7NRJ6">
    <property type="interactions" value="1424"/>
</dbReference>
<dbReference type="SUPFAM" id="SSF81524">
    <property type="entry name" value="14 kDa protein of cytochrome bc1 complex (Ubiquinol-cytochrome c reductase)"/>
    <property type="match status" value="1"/>
</dbReference>
<dbReference type="GO" id="GO:0045275">
    <property type="term" value="C:respiratory chain complex III"/>
    <property type="evidence" value="ECO:0007669"/>
    <property type="project" value="InterPro"/>
</dbReference>
<dbReference type="FunFam" id="1.10.1090.10:FF:000001">
    <property type="entry name" value="Cytochrome b-c1 complex subunit 7"/>
    <property type="match status" value="1"/>
</dbReference>
<dbReference type="InterPro" id="IPR036544">
    <property type="entry name" value="QCR7_sf"/>
</dbReference>
<keyword evidence="9 12" id="KW-0472">Membrane</keyword>
<reference evidence="14" key="1">
    <citation type="submission" date="2025-08" db="UniProtKB">
        <authorList>
            <consortium name="RefSeq"/>
        </authorList>
    </citation>
    <scope>IDENTIFICATION</scope>
</reference>
<dbReference type="GeneID" id="114865515"/>
<gene>
    <name evidence="14" type="primary">LOC114865515</name>
</gene>
<dbReference type="InterPro" id="IPR003197">
    <property type="entry name" value="QCR7"/>
</dbReference>
<evidence type="ECO:0000256" key="12">
    <source>
        <dbReference type="PIRNR" id="PIRNR000022"/>
    </source>
</evidence>
<evidence type="ECO:0000256" key="6">
    <source>
        <dbReference type="ARBA" id="ARBA00022792"/>
    </source>
</evidence>
<comment type="subcellular location">
    <subcellularLocation>
        <location evidence="1">Mitochondrion inner membrane</location>
        <topology evidence="1">Peripheral membrane protein</topology>
        <orientation evidence="1">Matrix side</orientation>
    </subcellularLocation>
</comment>
<dbReference type="GO" id="GO:0006122">
    <property type="term" value="P:mitochondrial electron transport, ubiquinol to cytochrome c"/>
    <property type="evidence" value="ECO:0007669"/>
    <property type="project" value="InterPro"/>
</dbReference>
<keyword evidence="6 12" id="KW-0999">Mitochondrion inner membrane</keyword>
<evidence type="ECO:0000256" key="5">
    <source>
        <dbReference type="ARBA" id="ARBA00022660"/>
    </source>
</evidence>
<evidence type="ECO:0000256" key="10">
    <source>
        <dbReference type="ARBA" id="ARBA00038521"/>
    </source>
</evidence>
<evidence type="ECO:0000256" key="3">
    <source>
        <dbReference type="ARBA" id="ARBA00016323"/>
    </source>
</evidence>
<comment type="subunit">
    <text evidence="10">Component of the ubiquinol-cytochrome c oxidoreductase (cytochrome b-c1 complex, complex III, CIII), a multisubunit enzyme composed of 3 respiratory subunits cytochrome b, cytochrome c1 and Rieske protein, 2 core protein subunits, and additional low-molecular weight protein subunits. The complex exists as an obligatory dimer and forms supercomplexes (SCs) in the inner mitochondrial membrane with cytochrome c oxidase (complex IV, CIV).</text>
</comment>
<keyword evidence="13" id="KW-1185">Reference proteome</keyword>
<evidence type="ECO:0000256" key="8">
    <source>
        <dbReference type="ARBA" id="ARBA00023128"/>
    </source>
</evidence>
<evidence type="ECO:0000313" key="13">
    <source>
        <dbReference type="Proteomes" id="UP000515150"/>
    </source>
</evidence>
<keyword evidence="4 12" id="KW-0813">Transport</keyword>
<keyword evidence="7 12" id="KW-0249">Electron transport</keyword>
<dbReference type="Pfam" id="PF02271">
    <property type="entry name" value="UCR_14kD"/>
    <property type="match status" value="1"/>
</dbReference>
<evidence type="ECO:0000256" key="7">
    <source>
        <dbReference type="ARBA" id="ARBA00022982"/>
    </source>
</evidence>
<dbReference type="Proteomes" id="UP000515150">
    <property type="component" value="Chromosome 11"/>
</dbReference>
<dbReference type="OrthoDB" id="425749at2759"/>
<protein>
    <recommendedName>
        <fullName evidence="3 12">Cytochrome b-c1 complex subunit 7</fullName>
    </recommendedName>
</protein>
<dbReference type="PANTHER" id="PTHR12022:SF0">
    <property type="entry name" value="CYTOCHROME B-C1 COMPLEX SUBUNIT 7"/>
    <property type="match status" value="1"/>
</dbReference>
<dbReference type="RefSeq" id="XP_029022521.1">
    <property type="nucleotide sequence ID" value="XM_029166688.3"/>
</dbReference>